<evidence type="ECO:0000313" key="2">
    <source>
        <dbReference type="EMBL" id="KAL3672669.1"/>
    </source>
</evidence>
<dbReference type="Proteomes" id="UP001632037">
    <property type="component" value="Unassembled WGS sequence"/>
</dbReference>
<comment type="caution">
    <text evidence="2">The sequence shown here is derived from an EMBL/GenBank/DDBJ whole genome shotgun (WGS) entry which is preliminary data.</text>
</comment>
<sequence>MRRQMLIGARRFLSSRRKPQRFASLATALRVFHEQNGHFLVPYTFQVPTDNSSDNLWPEETRGLNLGRQLGAFIDTSTANSSPGLQSVRHQLDAVGFPDIRDWRRFQWTEVTLAALKTFKKIEGHMLVSRSFQVPEGDLQWPKPTWGLKLGVQVNVLRRKRETLPNYQLQDLEELGFVWVVMNYNWDVVIMPALRRYREIYGHCRVRQCFVAGTGGEDEKNAPENWPTELHGCRLGSIVNSIRAASAYSEYVERDGEELKKLGFNLSDFEQKWQEVVLPALQAYYRIHGHCDIPVSFVVPDEEPWPPELWGMLLGYIARNIRNRGDYFLQVFQDYEKLEEIGFVSNANATKWQHGFLPALETYARVYGNANVPAGFVVPSEHPWPDEAHGLQLGEFVANDKQRKRFADFIAIDRVQLEEMGFFWANVTRIEPKLGSG</sequence>
<organism evidence="2 3">
    <name type="scientific">Phytophthora oleae</name>
    <dbReference type="NCBI Taxonomy" id="2107226"/>
    <lineage>
        <taxon>Eukaryota</taxon>
        <taxon>Sar</taxon>
        <taxon>Stramenopiles</taxon>
        <taxon>Oomycota</taxon>
        <taxon>Peronosporomycetes</taxon>
        <taxon>Peronosporales</taxon>
        <taxon>Peronosporaceae</taxon>
        <taxon>Phytophthora</taxon>
    </lineage>
</organism>
<reference evidence="2 3" key="1">
    <citation type="submission" date="2024-09" db="EMBL/GenBank/DDBJ databases">
        <title>Genome sequencing and assembly of Phytophthora oleae, isolate VK10A, causative agent of rot of olive drupes.</title>
        <authorList>
            <person name="Conti Taguali S."/>
            <person name="Riolo M."/>
            <person name="La Spada F."/>
            <person name="Cacciola S.O."/>
            <person name="Dionisio G."/>
        </authorList>
    </citation>
    <scope>NUCLEOTIDE SEQUENCE [LARGE SCALE GENOMIC DNA]</scope>
    <source>
        <strain evidence="2 3">VK10A</strain>
    </source>
</reference>
<evidence type="ECO:0000259" key="1">
    <source>
        <dbReference type="Pfam" id="PF03457"/>
    </source>
</evidence>
<dbReference type="EMBL" id="JBIMZQ010000003">
    <property type="protein sequence ID" value="KAL3672669.1"/>
    <property type="molecule type" value="Genomic_DNA"/>
</dbReference>
<proteinExistence type="predicted"/>
<evidence type="ECO:0000313" key="3">
    <source>
        <dbReference type="Proteomes" id="UP001632037"/>
    </source>
</evidence>
<dbReference type="AlphaFoldDB" id="A0ABD3G4A1"/>
<keyword evidence="3" id="KW-1185">Reference proteome</keyword>
<protein>
    <recommendedName>
        <fullName evidence="1">Helicase-associated domain-containing protein</fullName>
    </recommendedName>
</protein>
<dbReference type="PANTHER" id="PTHR37066">
    <property type="entry name" value="HELICASE-ASSOCIATED"/>
    <property type="match status" value="1"/>
</dbReference>
<name>A0ABD3G4A1_9STRA</name>
<dbReference type="PANTHER" id="PTHR37066:SF1">
    <property type="entry name" value="LNS2_PITP DOMAIN-CONTAINING PROTEIN"/>
    <property type="match status" value="1"/>
</dbReference>
<dbReference type="Pfam" id="PF03457">
    <property type="entry name" value="HA"/>
    <property type="match status" value="1"/>
</dbReference>
<accession>A0ABD3G4A1</accession>
<gene>
    <name evidence="2" type="ORF">V7S43_001963</name>
</gene>
<feature type="domain" description="Helicase-associated" evidence="1">
    <location>
        <begin position="106"/>
        <end position="177"/>
    </location>
</feature>
<dbReference type="InterPro" id="IPR005114">
    <property type="entry name" value="Helicase_assoc"/>
</dbReference>